<feature type="transmembrane region" description="Helical" evidence="1">
    <location>
        <begin position="12"/>
        <end position="35"/>
    </location>
</feature>
<reference evidence="2 3" key="1">
    <citation type="journal article" date="2021" name="bioRxiv">
        <title>Unique metabolic strategies in Hadean analogues reveal hints for primordial physiology.</title>
        <authorList>
            <person name="Nobu M.K."/>
            <person name="Nakai R."/>
            <person name="Tamazawa S."/>
            <person name="Mori H."/>
            <person name="Toyoda A."/>
            <person name="Ijiri A."/>
            <person name="Suzuki S."/>
            <person name="Kurokawa K."/>
            <person name="Kamagata Y."/>
            <person name="Tamaki H."/>
        </authorList>
    </citation>
    <scope>NUCLEOTIDE SEQUENCE [LARGE SCALE GENOMIC DNA]</scope>
    <source>
        <strain evidence="2">BS525</strain>
    </source>
</reference>
<dbReference type="EMBL" id="QLTW01000240">
    <property type="protein sequence ID" value="MBT9145956.1"/>
    <property type="molecule type" value="Genomic_DNA"/>
</dbReference>
<evidence type="ECO:0000313" key="2">
    <source>
        <dbReference type="EMBL" id="MBT9145956.1"/>
    </source>
</evidence>
<keyword evidence="1" id="KW-0812">Transmembrane</keyword>
<proteinExistence type="predicted"/>
<gene>
    <name evidence="2" type="ORF">DDT42_01834</name>
</gene>
<comment type="caution">
    <text evidence="2">The sequence shown here is derived from an EMBL/GenBank/DDBJ whole genome shotgun (WGS) entry which is preliminary data.</text>
</comment>
<accession>A0A9E2BJ65</accession>
<evidence type="ECO:0000256" key="1">
    <source>
        <dbReference type="SAM" id="Phobius"/>
    </source>
</evidence>
<name>A0A9E2BJ65_PSYF1</name>
<organism evidence="2 3">
    <name type="scientific">Psychracetigena formicireducens</name>
    <dbReference type="NCBI Taxonomy" id="2986056"/>
    <lineage>
        <taxon>Bacteria</taxon>
        <taxon>Bacillati</taxon>
        <taxon>Candidatus Lithacetigenota</taxon>
        <taxon>Candidatus Psychracetigena</taxon>
    </lineage>
</organism>
<dbReference type="AlphaFoldDB" id="A0A9E2BJ65"/>
<protein>
    <submittedName>
        <fullName evidence="2">Uncharacterized protein</fullName>
    </submittedName>
</protein>
<keyword evidence="1" id="KW-1133">Transmembrane helix</keyword>
<keyword evidence="1" id="KW-0472">Membrane</keyword>
<sequence>MTLKVWVFRVQYFLVFSCRRFFLLVEVPGIFIIGYESVKLKRYQSFNKFFFVEPGKFVENYWKIWFDTRVFYFHFFQSVNQMKQLFFAHFLPGRNLGQLKLFTYFILNLTDEMFFFQVGNYNEIPALPARPVRPLR</sequence>
<dbReference type="Proteomes" id="UP000811545">
    <property type="component" value="Unassembled WGS sequence"/>
</dbReference>
<evidence type="ECO:0000313" key="3">
    <source>
        <dbReference type="Proteomes" id="UP000811545"/>
    </source>
</evidence>